<comment type="pathway">
    <text evidence="1">Carbohydrate degradation; glycolysis; D-glyceraldehyde 3-phosphate and glycerone phosphate from D-glucose: step 2/4.</text>
</comment>
<keyword evidence="4" id="KW-0312">Gluconeogenesis</keyword>
<protein>
    <recommendedName>
        <fullName evidence="3">glucose-6-phosphate isomerase</fullName>
        <ecNumber evidence="3">5.3.1.9</ecNumber>
    </recommendedName>
</protein>
<keyword evidence="9" id="KW-1185">Reference proteome</keyword>
<keyword evidence="8" id="KW-0413">Isomerase</keyword>
<evidence type="ECO:0000256" key="3">
    <source>
        <dbReference type="ARBA" id="ARBA00011952"/>
    </source>
</evidence>
<dbReference type="UniPathway" id="UPA00109">
    <property type="reaction ID" value="UER00181"/>
</dbReference>
<evidence type="ECO:0000256" key="2">
    <source>
        <dbReference type="ARBA" id="ARBA00006542"/>
    </source>
</evidence>
<dbReference type="GO" id="GO:0004347">
    <property type="term" value="F:glucose-6-phosphate isomerase activity"/>
    <property type="evidence" value="ECO:0007669"/>
    <property type="project" value="UniProtKB-EC"/>
</dbReference>
<name>A0A4Q7YUS5_9BACT</name>
<dbReference type="EC" id="5.3.1.9" evidence="3"/>
<evidence type="ECO:0000256" key="4">
    <source>
        <dbReference type="ARBA" id="ARBA00022432"/>
    </source>
</evidence>
<dbReference type="SUPFAM" id="SSF51182">
    <property type="entry name" value="RmlC-like cupins"/>
    <property type="match status" value="1"/>
</dbReference>
<dbReference type="InterPro" id="IPR010551">
    <property type="entry name" value="G6P_isomerase_prok"/>
</dbReference>
<keyword evidence="5" id="KW-0324">Glycolysis</keyword>
<evidence type="ECO:0000256" key="5">
    <source>
        <dbReference type="ARBA" id="ARBA00023152"/>
    </source>
</evidence>
<feature type="domain" description="Glucose-6-phosphate isomerase prokaryote" evidence="7">
    <location>
        <begin position="49"/>
        <end position="196"/>
    </location>
</feature>
<dbReference type="Pfam" id="PF06560">
    <property type="entry name" value="GPI"/>
    <property type="match status" value="1"/>
</dbReference>
<comment type="caution">
    <text evidence="8">The sequence shown here is derived from an EMBL/GenBank/DDBJ whole genome shotgun (WGS) entry which is preliminary data.</text>
</comment>
<sequence>MSSSRNLDLRWNEATQKFEYGANVFGPLPEHRRLDAIRASLLDPQCSGPDPVYSIVMDVGREEHKGELERRNLLFGVVSYPAGRLGREPVRSQGHIHKISAHSGWSAPELFEIWDGTAIIYAQESTSDDPGRCLAVTALPGDRVVVPPGWAHCVINANPHERMIFAACCDRDYGFVYDGVRARGGLAWFPILDENGGIRWESNPRYRSSCLEEHKARAYPELGLSDTSIYDQFAQAPESLQWVSEPSLFATVWRSFEL</sequence>
<dbReference type="Gene3D" id="2.60.120.10">
    <property type="entry name" value="Jelly Rolls"/>
    <property type="match status" value="1"/>
</dbReference>
<dbReference type="InterPro" id="IPR014710">
    <property type="entry name" value="RmlC-like_jellyroll"/>
</dbReference>
<dbReference type="OrthoDB" id="1647241at2"/>
<evidence type="ECO:0000256" key="1">
    <source>
        <dbReference type="ARBA" id="ARBA00004926"/>
    </source>
</evidence>
<proteinExistence type="inferred from homology"/>
<gene>
    <name evidence="8" type="ORF">BDD14_2276</name>
</gene>
<dbReference type="InterPro" id="IPR011051">
    <property type="entry name" value="RmlC_Cupin_sf"/>
</dbReference>
<evidence type="ECO:0000313" key="9">
    <source>
        <dbReference type="Proteomes" id="UP000292958"/>
    </source>
</evidence>
<dbReference type="GO" id="GO:0006096">
    <property type="term" value="P:glycolytic process"/>
    <property type="evidence" value="ECO:0007669"/>
    <property type="project" value="UniProtKB-UniPathway"/>
</dbReference>
<evidence type="ECO:0000313" key="8">
    <source>
        <dbReference type="EMBL" id="RZU40793.1"/>
    </source>
</evidence>
<dbReference type="Proteomes" id="UP000292958">
    <property type="component" value="Unassembled WGS sequence"/>
</dbReference>
<evidence type="ECO:0000256" key="6">
    <source>
        <dbReference type="ARBA" id="ARBA00029321"/>
    </source>
</evidence>
<dbReference type="GO" id="GO:0005737">
    <property type="term" value="C:cytoplasm"/>
    <property type="evidence" value="ECO:0007669"/>
    <property type="project" value="InterPro"/>
</dbReference>
<dbReference type="RefSeq" id="WP_130418816.1">
    <property type="nucleotide sequence ID" value="NZ_SHKW01000001.1"/>
</dbReference>
<comment type="catalytic activity">
    <reaction evidence="6">
        <text>alpha-D-glucose 6-phosphate = beta-D-fructose 6-phosphate</text>
        <dbReference type="Rhea" id="RHEA:11816"/>
        <dbReference type="ChEBI" id="CHEBI:57634"/>
        <dbReference type="ChEBI" id="CHEBI:58225"/>
        <dbReference type="EC" id="5.3.1.9"/>
    </reaction>
</comment>
<dbReference type="GO" id="GO:0006094">
    <property type="term" value="P:gluconeogenesis"/>
    <property type="evidence" value="ECO:0007669"/>
    <property type="project" value="UniProtKB-KW"/>
</dbReference>
<evidence type="ECO:0000259" key="7">
    <source>
        <dbReference type="Pfam" id="PF06560"/>
    </source>
</evidence>
<accession>A0A4Q7YUS5</accession>
<dbReference type="EMBL" id="SHKW01000001">
    <property type="protein sequence ID" value="RZU40793.1"/>
    <property type="molecule type" value="Genomic_DNA"/>
</dbReference>
<comment type="similarity">
    <text evidence="2">Belongs to the archaeal-type GPI family.</text>
</comment>
<reference evidence="8 9" key="1">
    <citation type="submission" date="2019-02" db="EMBL/GenBank/DDBJ databases">
        <title>Genomic Encyclopedia of Archaeal and Bacterial Type Strains, Phase II (KMG-II): from individual species to whole genera.</title>
        <authorList>
            <person name="Goeker M."/>
        </authorList>
    </citation>
    <scope>NUCLEOTIDE SEQUENCE [LARGE SCALE GENOMIC DNA]</scope>
    <source>
        <strain evidence="8 9">DSM 18101</strain>
    </source>
</reference>
<dbReference type="AlphaFoldDB" id="A0A4Q7YUS5"/>
<organism evidence="8 9">
    <name type="scientific">Edaphobacter modestus</name>
    <dbReference type="NCBI Taxonomy" id="388466"/>
    <lineage>
        <taxon>Bacteria</taxon>
        <taxon>Pseudomonadati</taxon>
        <taxon>Acidobacteriota</taxon>
        <taxon>Terriglobia</taxon>
        <taxon>Terriglobales</taxon>
        <taxon>Acidobacteriaceae</taxon>
        <taxon>Edaphobacter</taxon>
    </lineage>
</organism>